<reference evidence="1 2" key="1">
    <citation type="journal article" date="2019" name="Int. J. Syst. Evol. Microbiol.">
        <title>The Global Catalogue of Microorganisms (GCM) 10K type strain sequencing project: providing services to taxonomists for standard genome sequencing and annotation.</title>
        <authorList>
            <consortium name="The Broad Institute Genomics Platform"/>
            <consortium name="The Broad Institute Genome Sequencing Center for Infectious Disease"/>
            <person name="Wu L."/>
            <person name="Ma J."/>
        </authorList>
    </citation>
    <scope>NUCLEOTIDE SEQUENCE [LARGE SCALE GENOMIC DNA]</scope>
    <source>
        <strain evidence="1 2">JCM 14306</strain>
    </source>
</reference>
<dbReference type="EMBL" id="BAAANE010000016">
    <property type="protein sequence ID" value="GAA1661386.1"/>
    <property type="molecule type" value="Genomic_DNA"/>
</dbReference>
<protein>
    <submittedName>
        <fullName evidence="1">Uncharacterized protein</fullName>
    </submittedName>
</protein>
<evidence type="ECO:0000313" key="1">
    <source>
        <dbReference type="EMBL" id="GAA1661386.1"/>
    </source>
</evidence>
<comment type="caution">
    <text evidence="1">The sequence shown here is derived from an EMBL/GenBank/DDBJ whole genome shotgun (WGS) entry which is preliminary data.</text>
</comment>
<gene>
    <name evidence="1" type="ORF">GCM10009744_63900</name>
</gene>
<name>A0ABN2FX51_9ACTN</name>
<accession>A0ABN2FX51</accession>
<sequence length="68" mass="7893">MGLAPDETDQLVATEEVELSHRPFPSTEEAMDTIRAHRGLPTEVRILFWLRSEFDAARERWPTRSIRA</sequence>
<evidence type="ECO:0000313" key="2">
    <source>
        <dbReference type="Proteomes" id="UP001501319"/>
    </source>
</evidence>
<organism evidence="1 2">
    <name type="scientific">Kribbella alba</name>
    <dbReference type="NCBI Taxonomy" id="190197"/>
    <lineage>
        <taxon>Bacteria</taxon>
        <taxon>Bacillati</taxon>
        <taxon>Actinomycetota</taxon>
        <taxon>Actinomycetes</taxon>
        <taxon>Propionibacteriales</taxon>
        <taxon>Kribbellaceae</taxon>
        <taxon>Kribbella</taxon>
    </lineage>
</organism>
<keyword evidence="2" id="KW-1185">Reference proteome</keyword>
<dbReference type="Proteomes" id="UP001501319">
    <property type="component" value="Unassembled WGS sequence"/>
</dbReference>
<proteinExistence type="predicted"/>